<gene>
    <name evidence="8" type="ORF">DET59_10456</name>
</gene>
<dbReference type="InterPro" id="IPR000866">
    <property type="entry name" value="AhpC/TSA"/>
</dbReference>
<keyword evidence="6" id="KW-1133">Transmembrane helix</keyword>
<dbReference type="CDD" id="cd02966">
    <property type="entry name" value="TlpA_like_family"/>
    <property type="match status" value="1"/>
</dbReference>
<evidence type="ECO:0000313" key="8">
    <source>
        <dbReference type="EMBL" id="RBP05339.1"/>
    </source>
</evidence>
<keyword evidence="6" id="KW-0812">Transmembrane</keyword>
<name>A0A366EV15_9BACI</name>
<proteinExistence type="predicted"/>
<dbReference type="InterPro" id="IPR036249">
    <property type="entry name" value="Thioredoxin-like_sf"/>
</dbReference>
<evidence type="ECO:0000256" key="2">
    <source>
        <dbReference type="ARBA" id="ARBA00022748"/>
    </source>
</evidence>
<evidence type="ECO:0000256" key="5">
    <source>
        <dbReference type="ARBA" id="ARBA00023284"/>
    </source>
</evidence>
<dbReference type="PROSITE" id="PS51352">
    <property type="entry name" value="THIOREDOXIN_2"/>
    <property type="match status" value="1"/>
</dbReference>
<evidence type="ECO:0000256" key="3">
    <source>
        <dbReference type="ARBA" id="ARBA00022968"/>
    </source>
</evidence>
<dbReference type="RefSeq" id="WP_113968845.1">
    <property type="nucleotide sequence ID" value="NZ_QNRJ01000004.1"/>
</dbReference>
<dbReference type="SUPFAM" id="SSF52833">
    <property type="entry name" value="Thioredoxin-like"/>
    <property type="match status" value="1"/>
</dbReference>
<feature type="domain" description="Thioredoxin" evidence="7">
    <location>
        <begin position="38"/>
        <end position="176"/>
    </location>
</feature>
<dbReference type="GO" id="GO:0030313">
    <property type="term" value="C:cell envelope"/>
    <property type="evidence" value="ECO:0007669"/>
    <property type="project" value="UniProtKB-SubCell"/>
</dbReference>
<dbReference type="Pfam" id="PF00578">
    <property type="entry name" value="AhpC-TSA"/>
    <property type="match status" value="1"/>
</dbReference>
<accession>A0A366EV15</accession>
<protein>
    <submittedName>
        <fullName evidence="8">Peroxiredoxin</fullName>
    </submittedName>
</protein>
<dbReference type="GO" id="GO:0016209">
    <property type="term" value="F:antioxidant activity"/>
    <property type="evidence" value="ECO:0007669"/>
    <property type="project" value="InterPro"/>
</dbReference>
<dbReference type="GO" id="GO:0016491">
    <property type="term" value="F:oxidoreductase activity"/>
    <property type="evidence" value="ECO:0007669"/>
    <property type="project" value="InterPro"/>
</dbReference>
<evidence type="ECO:0000256" key="1">
    <source>
        <dbReference type="ARBA" id="ARBA00004196"/>
    </source>
</evidence>
<feature type="transmembrane region" description="Helical" evidence="6">
    <location>
        <begin position="12"/>
        <end position="30"/>
    </location>
</feature>
<keyword evidence="3" id="KW-0735">Signal-anchor</keyword>
<keyword evidence="5" id="KW-0676">Redox-active center</keyword>
<dbReference type="InterPro" id="IPR050553">
    <property type="entry name" value="Thioredoxin_ResA/DsbE_sf"/>
</dbReference>
<organism evidence="8 9">
    <name type="scientific">Rossellomorea aquimaris</name>
    <dbReference type="NCBI Taxonomy" id="189382"/>
    <lineage>
        <taxon>Bacteria</taxon>
        <taxon>Bacillati</taxon>
        <taxon>Bacillota</taxon>
        <taxon>Bacilli</taxon>
        <taxon>Bacillales</taxon>
        <taxon>Bacillaceae</taxon>
        <taxon>Rossellomorea</taxon>
    </lineage>
</organism>
<evidence type="ECO:0000313" key="9">
    <source>
        <dbReference type="Proteomes" id="UP000252118"/>
    </source>
</evidence>
<dbReference type="GO" id="GO:0017004">
    <property type="term" value="P:cytochrome complex assembly"/>
    <property type="evidence" value="ECO:0007669"/>
    <property type="project" value="UniProtKB-KW"/>
</dbReference>
<dbReference type="PANTHER" id="PTHR42852">
    <property type="entry name" value="THIOL:DISULFIDE INTERCHANGE PROTEIN DSBE"/>
    <property type="match status" value="1"/>
</dbReference>
<dbReference type="Proteomes" id="UP000252118">
    <property type="component" value="Unassembled WGS sequence"/>
</dbReference>
<evidence type="ECO:0000256" key="4">
    <source>
        <dbReference type="ARBA" id="ARBA00023157"/>
    </source>
</evidence>
<keyword evidence="2" id="KW-0201">Cytochrome c-type biogenesis</keyword>
<dbReference type="PANTHER" id="PTHR42852:SF6">
    <property type="entry name" value="THIOL:DISULFIDE INTERCHANGE PROTEIN DSBE"/>
    <property type="match status" value="1"/>
</dbReference>
<dbReference type="OrthoDB" id="25753at2"/>
<evidence type="ECO:0000259" key="7">
    <source>
        <dbReference type="PROSITE" id="PS51352"/>
    </source>
</evidence>
<dbReference type="NCBIfam" id="NF002854">
    <property type="entry name" value="PRK03147.1"/>
    <property type="match status" value="1"/>
</dbReference>
<dbReference type="InterPro" id="IPR013766">
    <property type="entry name" value="Thioredoxin_domain"/>
</dbReference>
<comment type="subcellular location">
    <subcellularLocation>
        <location evidence="1">Cell envelope</location>
    </subcellularLocation>
</comment>
<dbReference type="AlphaFoldDB" id="A0A366EV15"/>
<dbReference type="EMBL" id="QNRJ01000004">
    <property type="protein sequence ID" value="RBP05339.1"/>
    <property type="molecule type" value="Genomic_DNA"/>
</dbReference>
<sequence>MDKKKRRLVIRTILLSVFVTLIGYVLYTNLTNSNNGVVQTGDQAPDFQLETLEGEIVKLSDYKGQGVFLNFWATYCPPCKEEMPYMQNQFEEFKYKGVTILAVDVGEPKVTVDKFAKRYGLTFPILLDQNQEVLDSYGVGPIPVTFLIDEEGKVVDRVTASLSEETIKKYMHSIMPEKYKD</sequence>
<dbReference type="Gene3D" id="3.40.30.10">
    <property type="entry name" value="Glutaredoxin"/>
    <property type="match status" value="1"/>
</dbReference>
<evidence type="ECO:0000256" key="6">
    <source>
        <dbReference type="SAM" id="Phobius"/>
    </source>
</evidence>
<reference evidence="8 9" key="1">
    <citation type="submission" date="2018-06" db="EMBL/GenBank/DDBJ databases">
        <title>Freshwater and sediment microbial communities from various areas in North America, analyzing microbe dynamics in response to fracking.</title>
        <authorList>
            <person name="Lamendella R."/>
        </authorList>
    </citation>
    <scope>NUCLEOTIDE SEQUENCE [LARGE SCALE GENOMIC DNA]</scope>
    <source>
        <strain evidence="8 9">97B</strain>
    </source>
</reference>
<dbReference type="InterPro" id="IPR017937">
    <property type="entry name" value="Thioredoxin_CS"/>
</dbReference>
<comment type="caution">
    <text evidence="8">The sequence shown here is derived from an EMBL/GenBank/DDBJ whole genome shotgun (WGS) entry which is preliminary data.</text>
</comment>
<dbReference type="PROSITE" id="PS00194">
    <property type="entry name" value="THIOREDOXIN_1"/>
    <property type="match status" value="1"/>
</dbReference>
<keyword evidence="4" id="KW-1015">Disulfide bond</keyword>
<keyword evidence="6" id="KW-0472">Membrane</keyword>